<evidence type="ECO:0000256" key="1">
    <source>
        <dbReference type="SAM" id="MobiDB-lite"/>
    </source>
</evidence>
<reference evidence="3" key="2">
    <citation type="submission" date="2020-10" db="UniProtKB">
        <authorList>
            <consortium name="WormBaseParasite"/>
        </authorList>
    </citation>
    <scope>IDENTIFICATION</scope>
</reference>
<dbReference type="WBParaSite" id="Pan_g9045.t1">
    <property type="protein sequence ID" value="Pan_g9045.t1"/>
    <property type="gene ID" value="Pan_g9045"/>
</dbReference>
<evidence type="ECO:0000313" key="2">
    <source>
        <dbReference type="Proteomes" id="UP000492821"/>
    </source>
</evidence>
<keyword evidence="2" id="KW-1185">Reference proteome</keyword>
<reference evidence="2" key="1">
    <citation type="journal article" date="2013" name="Genetics">
        <title>The draft genome and transcriptome of Panagrellus redivivus are shaped by the harsh demands of a free-living lifestyle.</title>
        <authorList>
            <person name="Srinivasan J."/>
            <person name="Dillman A.R."/>
            <person name="Macchietto M.G."/>
            <person name="Heikkinen L."/>
            <person name="Lakso M."/>
            <person name="Fracchia K.M."/>
            <person name="Antoshechkin I."/>
            <person name="Mortazavi A."/>
            <person name="Wong G."/>
            <person name="Sternberg P.W."/>
        </authorList>
    </citation>
    <scope>NUCLEOTIDE SEQUENCE [LARGE SCALE GENOMIC DNA]</scope>
    <source>
        <strain evidence="2">MT8872</strain>
    </source>
</reference>
<feature type="region of interest" description="Disordered" evidence="1">
    <location>
        <begin position="44"/>
        <end position="117"/>
    </location>
</feature>
<proteinExistence type="predicted"/>
<accession>A0A7E4WCK3</accession>
<sequence>MSQFSWDDPGVTNLLDTYIHNSASGSADSDDPTTGSARAIANTLSQRYDDPNITRHMVHHQIKKRRRILNGERSPPKAPGASAGATSRNPNQGRRSGRLRGSPPPSWFNNSGDSTSSQFEHLPAALKKIAKPSSATNNLPRAAKTAQRPRRHAIPSDNAIRNEFVLTLQRAQALMSAQIALTHSQTAYYNRRDQVVPVIDLRENE</sequence>
<evidence type="ECO:0000313" key="3">
    <source>
        <dbReference type="WBParaSite" id="Pan_g9045.t1"/>
    </source>
</evidence>
<name>A0A7E4WCK3_PANRE</name>
<organism evidence="2 3">
    <name type="scientific">Panagrellus redivivus</name>
    <name type="common">Microworm</name>
    <dbReference type="NCBI Taxonomy" id="6233"/>
    <lineage>
        <taxon>Eukaryota</taxon>
        <taxon>Metazoa</taxon>
        <taxon>Ecdysozoa</taxon>
        <taxon>Nematoda</taxon>
        <taxon>Chromadorea</taxon>
        <taxon>Rhabditida</taxon>
        <taxon>Tylenchina</taxon>
        <taxon>Panagrolaimomorpha</taxon>
        <taxon>Panagrolaimoidea</taxon>
        <taxon>Panagrolaimidae</taxon>
        <taxon>Panagrellus</taxon>
    </lineage>
</organism>
<protein>
    <submittedName>
        <fullName evidence="3">Uncharacterized protein</fullName>
    </submittedName>
</protein>
<feature type="compositionally biased region" description="Basic residues" evidence="1">
    <location>
        <begin position="56"/>
        <end position="68"/>
    </location>
</feature>
<feature type="compositionally biased region" description="Polar residues" evidence="1">
    <location>
        <begin position="107"/>
        <end position="117"/>
    </location>
</feature>
<dbReference type="Proteomes" id="UP000492821">
    <property type="component" value="Unassembled WGS sequence"/>
</dbReference>
<dbReference type="AlphaFoldDB" id="A0A7E4WCK3"/>